<gene>
    <name evidence="1" type="ORF">TNCT_437031</name>
</gene>
<reference evidence="1" key="1">
    <citation type="submission" date="2020-07" db="EMBL/GenBank/DDBJ databases">
        <title>Multicomponent nature underlies the extraordinary mechanical properties of spider dragline silk.</title>
        <authorList>
            <person name="Kono N."/>
            <person name="Nakamura H."/>
            <person name="Mori M."/>
            <person name="Yoshida Y."/>
            <person name="Ohtoshi R."/>
            <person name="Malay A.D."/>
            <person name="Moran D.A.P."/>
            <person name="Tomita M."/>
            <person name="Numata K."/>
            <person name="Arakawa K."/>
        </authorList>
    </citation>
    <scope>NUCLEOTIDE SEQUENCE</scope>
</reference>
<dbReference type="EMBL" id="BMAO01007206">
    <property type="protein sequence ID" value="GFR14368.1"/>
    <property type="molecule type" value="Genomic_DNA"/>
</dbReference>
<name>A0A8X6GZS9_TRICU</name>
<sequence length="87" mass="10075">MPCMAKRAYRLCERNVFAAVTSMAKDLMNDVALVVKNITKCSNTSVGEWRIYVDDRDIATFLPKCFYSIFIHRHWETSRLGNDVKVL</sequence>
<proteinExistence type="predicted"/>
<dbReference type="AlphaFoldDB" id="A0A8X6GZS9"/>
<keyword evidence="2" id="KW-1185">Reference proteome</keyword>
<dbReference type="Proteomes" id="UP000887116">
    <property type="component" value="Unassembled WGS sequence"/>
</dbReference>
<evidence type="ECO:0000313" key="2">
    <source>
        <dbReference type="Proteomes" id="UP000887116"/>
    </source>
</evidence>
<evidence type="ECO:0000313" key="1">
    <source>
        <dbReference type="EMBL" id="GFR14368.1"/>
    </source>
</evidence>
<comment type="caution">
    <text evidence="1">The sequence shown here is derived from an EMBL/GenBank/DDBJ whole genome shotgun (WGS) entry which is preliminary data.</text>
</comment>
<protein>
    <submittedName>
        <fullName evidence="1">Uncharacterized protein</fullName>
    </submittedName>
</protein>
<organism evidence="1 2">
    <name type="scientific">Trichonephila clavata</name>
    <name type="common">Joro spider</name>
    <name type="synonym">Nephila clavata</name>
    <dbReference type="NCBI Taxonomy" id="2740835"/>
    <lineage>
        <taxon>Eukaryota</taxon>
        <taxon>Metazoa</taxon>
        <taxon>Ecdysozoa</taxon>
        <taxon>Arthropoda</taxon>
        <taxon>Chelicerata</taxon>
        <taxon>Arachnida</taxon>
        <taxon>Araneae</taxon>
        <taxon>Araneomorphae</taxon>
        <taxon>Entelegynae</taxon>
        <taxon>Araneoidea</taxon>
        <taxon>Nephilidae</taxon>
        <taxon>Trichonephila</taxon>
    </lineage>
</organism>
<accession>A0A8X6GZS9</accession>